<evidence type="ECO:0000313" key="1">
    <source>
        <dbReference type="Proteomes" id="UP001652620"/>
    </source>
</evidence>
<reference evidence="2" key="1">
    <citation type="submission" date="2025-08" db="UniProtKB">
        <authorList>
            <consortium name="RefSeq"/>
        </authorList>
    </citation>
    <scope>IDENTIFICATION</scope>
    <source>
        <tissue evidence="2">Adult</tissue>
    </source>
</reference>
<gene>
    <name evidence="2" type="primary">LOC125779555</name>
</gene>
<keyword evidence="1" id="KW-1185">Reference proteome</keyword>
<dbReference type="RefSeq" id="XP_049316875.1">
    <property type="nucleotide sequence ID" value="XM_049460918.1"/>
</dbReference>
<dbReference type="GeneID" id="125779555"/>
<accession>A0ABM3K5W0</accession>
<evidence type="ECO:0000313" key="2">
    <source>
        <dbReference type="RefSeq" id="XP_049316875.1"/>
    </source>
</evidence>
<proteinExistence type="predicted"/>
<protein>
    <submittedName>
        <fullName evidence="2">Uncharacterized protein LOC125779555</fullName>
    </submittedName>
</protein>
<sequence length="155" mass="17634">MTQTSTLSKPEMRNPETECLNFQVHNLSTFCEKLIKTPELWAPLENISIPTSPSCMLLNTYEFQMQNDSLKSITENPMFGDATPTLNLDEILEIFDECNELPPSLLNNSSSPNQSELDQSQLDLTATLMNFFQKEDIIPIFNETAQNATDDIYFI</sequence>
<dbReference type="Proteomes" id="UP001652620">
    <property type="component" value="Chromosome 6"/>
</dbReference>
<name>A0ABM3K5W0_BACDO</name>
<organism evidence="1 2">
    <name type="scientific">Bactrocera dorsalis</name>
    <name type="common">Oriental fruit fly</name>
    <name type="synonym">Dacus dorsalis</name>
    <dbReference type="NCBI Taxonomy" id="27457"/>
    <lineage>
        <taxon>Eukaryota</taxon>
        <taxon>Metazoa</taxon>
        <taxon>Ecdysozoa</taxon>
        <taxon>Arthropoda</taxon>
        <taxon>Hexapoda</taxon>
        <taxon>Insecta</taxon>
        <taxon>Pterygota</taxon>
        <taxon>Neoptera</taxon>
        <taxon>Endopterygota</taxon>
        <taxon>Diptera</taxon>
        <taxon>Brachycera</taxon>
        <taxon>Muscomorpha</taxon>
        <taxon>Tephritoidea</taxon>
        <taxon>Tephritidae</taxon>
        <taxon>Bactrocera</taxon>
        <taxon>Bactrocera</taxon>
    </lineage>
</organism>